<keyword evidence="2" id="KW-0378">Hydrolase</keyword>
<evidence type="ECO:0000256" key="3">
    <source>
        <dbReference type="ARBA" id="ARBA00023186"/>
    </source>
</evidence>
<dbReference type="EMBL" id="WPIN01000004">
    <property type="protein sequence ID" value="MVM30811.1"/>
    <property type="molecule type" value="Genomic_DNA"/>
</dbReference>
<dbReference type="InterPro" id="IPR036627">
    <property type="entry name" value="CobW-likC_sf"/>
</dbReference>
<evidence type="ECO:0000313" key="9">
    <source>
        <dbReference type="Proteomes" id="UP000436006"/>
    </source>
</evidence>
<evidence type="ECO:0000259" key="7">
    <source>
        <dbReference type="SMART" id="SM00833"/>
    </source>
</evidence>
<sequence>MANRTKASTSHLLVEKRLPVTVLSGFLGAGKTTLLNHVLHNRQGLKVAVIVNDMSEVNVDAELVRQEGSLSRTEEKLVELSNGCICCTLREDLMIEVEKLARENRFDYLLIESSGISEPLPVAQTFSFQSDDLDGENSVDLSRFARLDTLVTVVDAFNFSRDFGSVDTVHDRDLNEDASDTRTIVNLLTDQIEFANVIILNKTDLLDTYQVGELKAILQKLNPKAKLVESKFSNVDPAEILNTGRFDFEEASQSAGWIQELQNHKNGKGHTPETEEYGISSFVFRDRRPFHPVRFWQYLSENFPAGILRSKGLFWLASRPNDALNFSQAGGSLRAESAGVWWASMPFNQRTRYGSFLENQTSIESRWHKRFGDRQNELVIIGQDLNPEQITKELQDCLCTELELTHMETGGVFKDPFPVWE</sequence>
<dbReference type="PANTHER" id="PTHR43603:SF1">
    <property type="entry name" value="ZINC-REGULATED GTPASE METALLOPROTEIN ACTIVATOR 1"/>
    <property type="match status" value="1"/>
</dbReference>
<dbReference type="InterPro" id="IPR027417">
    <property type="entry name" value="P-loop_NTPase"/>
</dbReference>
<comment type="function">
    <text evidence="5">Zinc chaperone that directly transfers zinc cofactor to target proteins, thereby activating them. Zinc is transferred from the CXCC motif in the GTPase domain to the zinc binding site in target proteins in a process requiring GTP hydrolysis.</text>
</comment>
<dbReference type="Pfam" id="PF07683">
    <property type="entry name" value="CobW_C"/>
    <property type="match status" value="1"/>
</dbReference>
<keyword evidence="9" id="KW-1185">Reference proteome</keyword>
<comment type="catalytic activity">
    <reaction evidence="6">
        <text>GTP + H2O = GDP + phosphate + H(+)</text>
        <dbReference type="Rhea" id="RHEA:19669"/>
        <dbReference type="ChEBI" id="CHEBI:15377"/>
        <dbReference type="ChEBI" id="CHEBI:15378"/>
        <dbReference type="ChEBI" id="CHEBI:37565"/>
        <dbReference type="ChEBI" id="CHEBI:43474"/>
        <dbReference type="ChEBI" id="CHEBI:58189"/>
    </reaction>
    <physiologicalReaction direction="left-to-right" evidence="6">
        <dbReference type="Rhea" id="RHEA:19670"/>
    </physiologicalReaction>
</comment>
<proteinExistence type="inferred from homology"/>
<dbReference type="GO" id="GO:0016787">
    <property type="term" value="F:hydrolase activity"/>
    <property type="evidence" value="ECO:0007669"/>
    <property type="project" value="UniProtKB-KW"/>
</dbReference>
<dbReference type="CDD" id="cd03112">
    <property type="entry name" value="CobW-like"/>
    <property type="match status" value="1"/>
</dbReference>
<evidence type="ECO:0000313" key="8">
    <source>
        <dbReference type="EMBL" id="MVM30811.1"/>
    </source>
</evidence>
<accession>A0A7K1SAK7</accession>
<dbReference type="InterPro" id="IPR011629">
    <property type="entry name" value="CobW-like_C"/>
</dbReference>
<feature type="domain" description="CobW C-terminal" evidence="7">
    <location>
        <begin position="279"/>
        <end position="398"/>
    </location>
</feature>
<dbReference type="RefSeq" id="WP_157585107.1">
    <property type="nucleotide sequence ID" value="NZ_WPIN01000004.1"/>
</dbReference>
<dbReference type="SUPFAM" id="SSF52540">
    <property type="entry name" value="P-loop containing nucleoside triphosphate hydrolases"/>
    <property type="match status" value="1"/>
</dbReference>
<keyword evidence="1" id="KW-0547">Nucleotide-binding</keyword>
<evidence type="ECO:0000256" key="5">
    <source>
        <dbReference type="ARBA" id="ARBA00045658"/>
    </source>
</evidence>
<comment type="caution">
    <text evidence="8">The sequence shown here is derived from an EMBL/GenBank/DDBJ whole genome shotgun (WGS) entry which is preliminary data.</text>
</comment>
<dbReference type="Pfam" id="PF02492">
    <property type="entry name" value="cobW"/>
    <property type="match status" value="1"/>
</dbReference>
<reference evidence="8 9" key="1">
    <citation type="submission" date="2019-12" db="EMBL/GenBank/DDBJ databases">
        <title>Spirosoma sp. HMF4905 genome sequencing and assembly.</title>
        <authorList>
            <person name="Kang H."/>
            <person name="Cha I."/>
            <person name="Kim H."/>
            <person name="Joh K."/>
        </authorList>
    </citation>
    <scope>NUCLEOTIDE SEQUENCE [LARGE SCALE GENOMIC DNA]</scope>
    <source>
        <strain evidence="8 9">HMF4905</strain>
    </source>
</reference>
<dbReference type="AlphaFoldDB" id="A0A7K1SAK7"/>
<evidence type="ECO:0000256" key="2">
    <source>
        <dbReference type="ARBA" id="ARBA00022801"/>
    </source>
</evidence>
<protein>
    <submittedName>
        <fullName evidence="8">GTP-binding protein</fullName>
    </submittedName>
</protein>
<keyword evidence="3" id="KW-0143">Chaperone</keyword>
<dbReference type="Gene3D" id="3.40.50.300">
    <property type="entry name" value="P-loop containing nucleotide triphosphate hydrolases"/>
    <property type="match status" value="1"/>
</dbReference>
<name>A0A7K1SAK7_9BACT</name>
<dbReference type="InterPro" id="IPR003495">
    <property type="entry name" value="CobW/HypB/UreG_nucleotide-bd"/>
</dbReference>
<dbReference type="Gene3D" id="3.30.1220.10">
    <property type="entry name" value="CobW-like, C-terminal domain"/>
    <property type="match status" value="1"/>
</dbReference>
<gene>
    <name evidence="8" type="ORF">GO755_12285</name>
</gene>
<organism evidence="8 9">
    <name type="scientific">Spirosoma arboris</name>
    <dbReference type="NCBI Taxonomy" id="2682092"/>
    <lineage>
        <taxon>Bacteria</taxon>
        <taxon>Pseudomonadati</taxon>
        <taxon>Bacteroidota</taxon>
        <taxon>Cytophagia</taxon>
        <taxon>Cytophagales</taxon>
        <taxon>Cytophagaceae</taxon>
        <taxon>Spirosoma</taxon>
    </lineage>
</organism>
<evidence type="ECO:0000256" key="1">
    <source>
        <dbReference type="ARBA" id="ARBA00022741"/>
    </source>
</evidence>
<evidence type="ECO:0000256" key="4">
    <source>
        <dbReference type="ARBA" id="ARBA00034320"/>
    </source>
</evidence>
<dbReference type="Proteomes" id="UP000436006">
    <property type="component" value="Unassembled WGS sequence"/>
</dbReference>
<dbReference type="GO" id="GO:0000166">
    <property type="term" value="F:nucleotide binding"/>
    <property type="evidence" value="ECO:0007669"/>
    <property type="project" value="UniProtKB-KW"/>
</dbReference>
<dbReference type="SMART" id="SM00833">
    <property type="entry name" value="CobW_C"/>
    <property type="match status" value="1"/>
</dbReference>
<dbReference type="InterPro" id="IPR051927">
    <property type="entry name" value="Zn_Chap_cDPG_Synth"/>
</dbReference>
<comment type="similarity">
    <text evidence="4">Belongs to the SIMIBI class G3E GTPase family. ZNG1 subfamily.</text>
</comment>
<dbReference type="PANTHER" id="PTHR43603">
    <property type="entry name" value="COBW DOMAIN-CONTAINING PROTEIN DDB_G0274527"/>
    <property type="match status" value="1"/>
</dbReference>
<evidence type="ECO:0000256" key="6">
    <source>
        <dbReference type="ARBA" id="ARBA00049117"/>
    </source>
</evidence>